<dbReference type="GO" id="GO:0008270">
    <property type="term" value="F:zinc ion binding"/>
    <property type="evidence" value="ECO:0007669"/>
    <property type="project" value="InterPro"/>
</dbReference>
<proteinExistence type="predicted"/>
<feature type="region of interest" description="Disordered" evidence="1">
    <location>
        <begin position="676"/>
        <end position="790"/>
    </location>
</feature>
<dbReference type="Proteomes" id="UP001219525">
    <property type="component" value="Unassembled WGS sequence"/>
</dbReference>
<feature type="compositionally biased region" description="Basic residues" evidence="1">
    <location>
        <begin position="275"/>
        <end position="286"/>
    </location>
</feature>
<feature type="compositionally biased region" description="Acidic residues" evidence="1">
    <location>
        <begin position="751"/>
        <end position="763"/>
    </location>
</feature>
<feature type="compositionally biased region" description="Low complexity" evidence="1">
    <location>
        <begin position="729"/>
        <end position="745"/>
    </location>
</feature>
<protein>
    <recommendedName>
        <fullName evidence="4">Zn(2)-C6 fungal-type domain-containing protein</fullName>
    </recommendedName>
</protein>
<name>A0AAD6VKC3_9AGAR</name>
<keyword evidence="3" id="KW-1185">Reference proteome</keyword>
<reference evidence="2" key="1">
    <citation type="submission" date="2023-03" db="EMBL/GenBank/DDBJ databases">
        <title>Massive genome expansion in bonnet fungi (Mycena s.s.) driven by repeated elements and novel gene families across ecological guilds.</title>
        <authorList>
            <consortium name="Lawrence Berkeley National Laboratory"/>
            <person name="Harder C.B."/>
            <person name="Miyauchi S."/>
            <person name="Viragh M."/>
            <person name="Kuo A."/>
            <person name="Thoen E."/>
            <person name="Andreopoulos B."/>
            <person name="Lu D."/>
            <person name="Skrede I."/>
            <person name="Drula E."/>
            <person name="Henrissat B."/>
            <person name="Morin E."/>
            <person name="Kohler A."/>
            <person name="Barry K."/>
            <person name="LaButti K."/>
            <person name="Morin E."/>
            <person name="Salamov A."/>
            <person name="Lipzen A."/>
            <person name="Mereny Z."/>
            <person name="Hegedus B."/>
            <person name="Baldrian P."/>
            <person name="Stursova M."/>
            <person name="Weitz H."/>
            <person name="Taylor A."/>
            <person name="Grigoriev I.V."/>
            <person name="Nagy L.G."/>
            <person name="Martin F."/>
            <person name="Kauserud H."/>
        </authorList>
    </citation>
    <scope>NUCLEOTIDE SEQUENCE</scope>
    <source>
        <strain evidence="2">9144</strain>
    </source>
</reference>
<gene>
    <name evidence="2" type="ORF">GGX14DRAFT_391921</name>
</gene>
<comment type="caution">
    <text evidence="2">The sequence shown here is derived from an EMBL/GenBank/DDBJ whole genome shotgun (WGS) entry which is preliminary data.</text>
</comment>
<feature type="region of interest" description="Disordered" evidence="1">
    <location>
        <begin position="128"/>
        <end position="154"/>
    </location>
</feature>
<feature type="compositionally biased region" description="Basic residues" evidence="1">
    <location>
        <begin position="1"/>
        <end position="10"/>
    </location>
</feature>
<evidence type="ECO:0000313" key="3">
    <source>
        <dbReference type="Proteomes" id="UP001219525"/>
    </source>
</evidence>
<accession>A0AAD6VKC3</accession>
<feature type="compositionally biased region" description="Polar residues" evidence="1">
    <location>
        <begin position="403"/>
        <end position="428"/>
    </location>
</feature>
<feature type="region of interest" description="Disordered" evidence="1">
    <location>
        <begin position="219"/>
        <end position="254"/>
    </location>
</feature>
<dbReference type="AlphaFoldDB" id="A0AAD6VKC3"/>
<organism evidence="2 3">
    <name type="scientific">Mycena pura</name>
    <dbReference type="NCBI Taxonomy" id="153505"/>
    <lineage>
        <taxon>Eukaryota</taxon>
        <taxon>Fungi</taxon>
        <taxon>Dikarya</taxon>
        <taxon>Basidiomycota</taxon>
        <taxon>Agaricomycotina</taxon>
        <taxon>Agaricomycetes</taxon>
        <taxon>Agaricomycetidae</taxon>
        <taxon>Agaricales</taxon>
        <taxon>Marasmiineae</taxon>
        <taxon>Mycenaceae</taxon>
        <taxon>Mycena</taxon>
    </lineage>
</organism>
<dbReference type="EMBL" id="JARJCW010000017">
    <property type="protein sequence ID" value="KAJ7215492.1"/>
    <property type="molecule type" value="Genomic_DNA"/>
</dbReference>
<feature type="region of interest" description="Disordered" evidence="1">
    <location>
        <begin position="403"/>
        <end position="508"/>
    </location>
</feature>
<feature type="compositionally biased region" description="Polar residues" evidence="1">
    <location>
        <begin position="26"/>
        <end position="44"/>
    </location>
</feature>
<feature type="region of interest" description="Disordered" evidence="1">
    <location>
        <begin position="1"/>
        <end position="109"/>
    </location>
</feature>
<dbReference type="GO" id="GO:0000981">
    <property type="term" value="F:DNA-binding transcription factor activity, RNA polymerase II-specific"/>
    <property type="evidence" value="ECO:0007669"/>
    <property type="project" value="InterPro"/>
</dbReference>
<dbReference type="InterPro" id="IPR001138">
    <property type="entry name" value="Zn2Cys6_DnaBD"/>
</dbReference>
<evidence type="ECO:0000313" key="2">
    <source>
        <dbReference type="EMBL" id="KAJ7215492.1"/>
    </source>
</evidence>
<feature type="compositionally biased region" description="Low complexity" evidence="1">
    <location>
        <begin position="233"/>
        <end position="245"/>
    </location>
</feature>
<sequence>MSRPTPRRLRPPSPVRLTPSDEASDSDGSVTPTPSRAASRTPSEAGSFYTPPAGSMDLPLSPNPGITASSWRGLGRGFRSHQPHGSPDSVDTLVLPSRAPHMDLSTPGGSIAWTVRQPIPFARPPTVATEAVTPQPLPTPTNTPNAQEFVPDRSPSVVSCGTRFVEYTRSQNTVQTPLSSILSGTRYFWPPQSSPLSPSSALPGPSAAASITPHDERRFQYVGGLGPPPSSSFPPTVSSSSDMPSTPTPWLPEPAAHAYRPRFLDLEREVGVASSRRRAPGRRGRRSAPLGPIGLVRSFPTVVPPTPASPDERRYTTPVNDPEITGPVSPPARQASIPFSDPPAHLPSRSASPERSMPASPPISQAKFNKRLLTEADDIEAEEHALTMAKIESLLENRKTFFSTSKASSETPRSLSPTGSMPTKTTSAPPAPVIGVKRKRDRSVKGVKTSAPAPTTTELDDAPVKRGRGRPPGSKNLKPTKGKGKTASAARASSDAPPATVRLEGVNRGRRPGPTFNFALPVPPIDVDGFSRVLTHHVLRPFFGGCDNCLTRNLQCDDGRIGQTCTPCASRKFKCSNTFSTTERTGSWNRLSQRFGAVGNESVNNLLRDLEVFGDRTMDALELARSMYREFELRQQRLGDVMTQLGYGYGGATGVAHAAEIDPALREQFAEYWTAGQLSLPPRPSRPLRTPPGPVPRRTWDRQAFPYYTELDDRNDPESSGSEAPDGNSRQGPRRSPGPSAGGARQLRRDDDDDGSDDEESDSDIGREEKRGPPTPPSPYFTRSKRNRTS</sequence>
<evidence type="ECO:0000256" key="1">
    <source>
        <dbReference type="SAM" id="MobiDB-lite"/>
    </source>
</evidence>
<evidence type="ECO:0008006" key="4">
    <source>
        <dbReference type="Google" id="ProtNLM"/>
    </source>
</evidence>
<feature type="compositionally biased region" description="Pro residues" evidence="1">
    <location>
        <begin position="681"/>
        <end position="695"/>
    </location>
</feature>
<dbReference type="CDD" id="cd00067">
    <property type="entry name" value="GAL4"/>
    <property type="match status" value="1"/>
</dbReference>
<feature type="compositionally biased region" description="Low complexity" evidence="1">
    <location>
        <begin position="487"/>
        <end position="499"/>
    </location>
</feature>
<feature type="region of interest" description="Disordered" evidence="1">
    <location>
        <begin position="270"/>
        <end position="367"/>
    </location>
</feature>